<dbReference type="PANTHER" id="PTHR47186">
    <property type="entry name" value="LEUCINE-RICH REPEAT-CONTAINING PROTEIN 57"/>
    <property type="match status" value="1"/>
</dbReference>
<dbReference type="Pfam" id="PF23598">
    <property type="entry name" value="LRR_14"/>
    <property type="match status" value="1"/>
</dbReference>
<accession>A0AAN7DXH3</accession>
<feature type="compositionally biased region" description="Polar residues" evidence="2">
    <location>
        <begin position="1"/>
        <end position="12"/>
    </location>
</feature>
<dbReference type="Gene3D" id="3.80.10.10">
    <property type="entry name" value="Ribonuclease Inhibitor"/>
    <property type="match status" value="1"/>
</dbReference>
<keyword evidence="5" id="KW-1185">Reference proteome</keyword>
<feature type="compositionally biased region" description="Basic and acidic residues" evidence="2">
    <location>
        <begin position="750"/>
        <end position="761"/>
    </location>
</feature>
<gene>
    <name evidence="4" type="ORF">RGQ29_007519</name>
</gene>
<dbReference type="AlphaFoldDB" id="A0AAN7DXH3"/>
<name>A0AAN7DXH3_QUERU</name>
<comment type="caution">
    <text evidence="4">The sequence shown here is derived from an EMBL/GenBank/DDBJ whole genome shotgun (WGS) entry which is preliminary data.</text>
</comment>
<feature type="compositionally biased region" description="Basic and acidic residues" evidence="2">
    <location>
        <begin position="52"/>
        <end position="64"/>
    </location>
</feature>
<organism evidence="4 5">
    <name type="scientific">Quercus rubra</name>
    <name type="common">Northern red oak</name>
    <name type="synonym">Quercus borealis</name>
    <dbReference type="NCBI Taxonomy" id="3512"/>
    <lineage>
        <taxon>Eukaryota</taxon>
        <taxon>Viridiplantae</taxon>
        <taxon>Streptophyta</taxon>
        <taxon>Embryophyta</taxon>
        <taxon>Tracheophyta</taxon>
        <taxon>Spermatophyta</taxon>
        <taxon>Magnoliopsida</taxon>
        <taxon>eudicotyledons</taxon>
        <taxon>Gunneridae</taxon>
        <taxon>Pentapetalae</taxon>
        <taxon>rosids</taxon>
        <taxon>fabids</taxon>
        <taxon>Fagales</taxon>
        <taxon>Fagaceae</taxon>
        <taxon>Quercus</taxon>
    </lineage>
</organism>
<sequence length="887" mass="100271">MSSSNDIQTNPGQAEAPVAQPTAETTPTSLTTTTTTTTTNHNSNTATLTTNKNKEVDSHNKGDNIPETVVHPIPEITTTSTTNNSNTATLTTSEDKKLDGSNEEVMCPWICDLLFKGNNGQKQGEKDEKTKQEEKKKQEEVQEEKKKQEEVQEEKKKQEEEVQKEKKKQEEVQKEKKKQEEDHDQRWRKSQKHLDQITQNVKELENFAREGIGNCKELQNILDTEKKPGHSKAQCKLPEINKEIVKFKQHFSSAGKLSKKLSLSPHLQRSSRSNGHSQVQESVNIHESASFRGSSFYEEIQEILNGLEGEKKFLLSCFTVFPENAVVKRRILVYWGVGEEILNPTSDTPEKIVDGILEEFQEKGLIEPDIKKRKQQVKSYKMHPLVRSAIVAVLSQKVASQESVPQRVGNYPNIEYKGSVRSQEAGSQRAGHFIDYDSKGNVLPQRDWTAGLDSKGNKVAPRSKRLCLQKVVEEERKLSTQKETVTDSDLERKLSTQKETVTDSDLEKLVTLFNVNEPFPDLELAWLAKMKDKDVGQMKEPSAVDWLSKMKNAKVVCLGSWPGSAKSHTEVESIEFLKGLTSSTNLSFLSLQGISRITELPDSIGKLSNLVILDLKECHNLEVLSEEISQLKNLRYLDLSDCHLLARMPKGLGDLSELQVLKGFVISNPQRKNSGTLDDLKELAKLRKLTINASSEEFPKVEDLRALQKLGKKELRNLTIAWGSTIADEQGKETKPDDQKGAALAGQQGKEAKPEYKKGRESNCWKRLIPATKQPKSETTKDQLNEKLPEQLVKLDLQCFPQSTATWLTHDSLPNLEKLYIRGGRLAILDNKKWLKVKTLRLKYLAELKMTWIQLQDSFQGLEYLEKVKCPGITLCPCDEHGVWMKN</sequence>
<feature type="compositionally biased region" description="Basic and acidic residues" evidence="2">
    <location>
        <begin position="123"/>
        <end position="195"/>
    </location>
</feature>
<evidence type="ECO:0000313" key="5">
    <source>
        <dbReference type="Proteomes" id="UP001324115"/>
    </source>
</evidence>
<dbReference type="InterPro" id="IPR032675">
    <property type="entry name" value="LRR_dom_sf"/>
</dbReference>
<feature type="compositionally biased region" description="Low complexity" evidence="2">
    <location>
        <begin position="77"/>
        <end position="92"/>
    </location>
</feature>
<feature type="region of interest" description="Disordered" evidence="2">
    <location>
        <begin position="262"/>
        <end position="283"/>
    </location>
</feature>
<dbReference type="Proteomes" id="UP001324115">
    <property type="component" value="Unassembled WGS sequence"/>
</dbReference>
<reference evidence="4 5" key="1">
    <citation type="journal article" date="2023" name="G3 (Bethesda)">
        <title>A haplotype-resolved chromosome-scale genome for Quercus rubra L. provides insights into the genetics of adaptive traits for red oak species.</title>
        <authorList>
            <person name="Kapoor B."/>
            <person name="Jenkins J."/>
            <person name="Schmutz J."/>
            <person name="Zhebentyayeva T."/>
            <person name="Kuelheim C."/>
            <person name="Coggeshall M."/>
            <person name="Heim C."/>
            <person name="Lasky J.R."/>
            <person name="Leites L."/>
            <person name="Islam-Faridi N."/>
            <person name="Romero-Severson J."/>
            <person name="DeLeo V.L."/>
            <person name="Lucas S.M."/>
            <person name="Lazic D."/>
            <person name="Gailing O."/>
            <person name="Carlson J."/>
            <person name="Staton M."/>
        </authorList>
    </citation>
    <scope>NUCLEOTIDE SEQUENCE [LARGE SCALE GENOMIC DNA]</scope>
    <source>
        <strain evidence="4">Pseudo-F2</strain>
    </source>
</reference>
<feature type="compositionally biased region" description="Low complexity" evidence="2">
    <location>
        <begin position="21"/>
        <end position="51"/>
    </location>
</feature>
<feature type="domain" description="Disease resistance R13L4/SHOC-2-like LRR" evidence="3">
    <location>
        <begin position="577"/>
        <end position="728"/>
    </location>
</feature>
<dbReference type="InterPro" id="IPR055414">
    <property type="entry name" value="LRR_R13L4/SHOC2-like"/>
</dbReference>
<dbReference type="SUPFAM" id="SSF52047">
    <property type="entry name" value="RNI-like"/>
    <property type="match status" value="1"/>
</dbReference>
<evidence type="ECO:0000256" key="2">
    <source>
        <dbReference type="SAM" id="MobiDB-lite"/>
    </source>
</evidence>
<dbReference type="PANTHER" id="PTHR47186:SF54">
    <property type="entry name" value="DISEASE RESISTANCE RPP13-LIKE PROTEIN 4"/>
    <property type="match status" value="1"/>
</dbReference>
<feature type="region of interest" description="Disordered" evidence="2">
    <location>
        <begin position="116"/>
        <end position="195"/>
    </location>
</feature>
<dbReference type="EMBL" id="JAXUIC010000012">
    <property type="protein sequence ID" value="KAK4557783.1"/>
    <property type="molecule type" value="Genomic_DNA"/>
</dbReference>
<proteinExistence type="predicted"/>
<protein>
    <recommendedName>
        <fullName evidence="3">Disease resistance R13L4/SHOC-2-like LRR domain-containing protein</fullName>
    </recommendedName>
</protein>
<evidence type="ECO:0000313" key="4">
    <source>
        <dbReference type="EMBL" id="KAK4557783.1"/>
    </source>
</evidence>
<evidence type="ECO:0000256" key="1">
    <source>
        <dbReference type="ARBA" id="ARBA00022737"/>
    </source>
</evidence>
<keyword evidence="1" id="KW-0677">Repeat</keyword>
<feature type="compositionally biased region" description="Polar residues" evidence="2">
    <location>
        <begin position="265"/>
        <end position="283"/>
    </location>
</feature>
<evidence type="ECO:0000259" key="3">
    <source>
        <dbReference type="Pfam" id="PF23598"/>
    </source>
</evidence>
<feature type="region of interest" description="Disordered" evidence="2">
    <location>
        <begin position="1"/>
        <end position="101"/>
    </location>
</feature>
<feature type="region of interest" description="Disordered" evidence="2">
    <location>
        <begin position="729"/>
        <end position="761"/>
    </location>
</feature>
<feature type="compositionally biased region" description="Basic and acidic residues" evidence="2">
    <location>
        <begin position="729"/>
        <end position="740"/>
    </location>
</feature>